<evidence type="ECO:0000313" key="2">
    <source>
        <dbReference type="EMBL" id="MFC4635482.1"/>
    </source>
</evidence>
<dbReference type="InterPro" id="IPR046219">
    <property type="entry name" value="DUF6252"/>
</dbReference>
<keyword evidence="1" id="KW-0732">Signal</keyword>
<dbReference type="Proteomes" id="UP001596043">
    <property type="component" value="Unassembled WGS sequence"/>
</dbReference>
<dbReference type="RefSeq" id="WP_379980737.1">
    <property type="nucleotide sequence ID" value="NZ_JBHSFV010000010.1"/>
</dbReference>
<gene>
    <name evidence="2" type="ORF">ACFO3O_16350</name>
</gene>
<protein>
    <submittedName>
        <fullName evidence="2">DUF6252 family protein</fullName>
    </submittedName>
</protein>
<name>A0ABV9HZ92_9FLAO</name>
<evidence type="ECO:0000313" key="3">
    <source>
        <dbReference type="Proteomes" id="UP001596043"/>
    </source>
</evidence>
<dbReference type="Pfam" id="PF19765">
    <property type="entry name" value="DUF6252"/>
    <property type="match status" value="1"/>
</dbReference>
<evidence type="ECO:0000256" key="1">
    <source>
        <dbReference type="SAM" id="SignalP"/>
    </source>
</evidence>
<dbReference type="PROSITE" id="PS51257">
    <property type="entry name" value="PROKAR_LIPOPROTEIN"/>
    <property type="match status" value="1"/>
</dbReference>
<feature type="chain" id="PRO_5047381899" evidence="1">
    <location>
        <begin position="22"/>
        <end position="271"/>
    </location>
</feature>
<feature type="signal peptide" evidence="1">
    <location>
        <begin position="1"/>
        <end position="21"/>
    </location>
</feature>
<keyword evidence="3" id="KW-1185">Reference proteome</keyword>
<proteinExistence type="predicted"/>
<dbReference type="EMBL" id="JBHSFV010000010">
    <property type="protein sequence ID" value="MFC4635482.1"/>
    <property type="molecule type" value="Genomic_DNA"/>
</dbReference>
<reference evidence="3" key="1">
    <citation type="journal article" date="2019" name="Int. J. Syst. Evol. Microbiol.">
        <title>The Global Catalogue of Microorganisms (GCM) 10K type strain sequencing project: providing services to taxonomists for standard genome sequencing and annotation.</title>
        <authorList>
            <consortium name="The Broad Institute Genomics Platform"/>
            <consortium name="The Broad Institute Genome Sequencing Center for Infectious Disease"/>
            <person name="Wu L."/>
            <person name="Ma J."/>
        </authorList>
    </citation>
    <scope>NUCLEOTIDE SEQUENCE [LARGE SCALE GENOMIC DNA]</scope>
    <source>
        <strain evidence="3">YJ-61-S</strain>
    </source>
</reference>
<comment type="caution">
    <text evidence="2">The sequence shown here is derived from an EMBL/GenBank/DDBJ whole genome shotgun (WGS) entry which is preliminary data.</text>
</comment>
<organism evidence="2 3">
    <name type="scientific">Dokdonia ponticola</name>
    <dbReference type="NCBI Taxonomy" id="2041041"/>
    <lineage>
        <taxon>Bacteria</taxon>
        <taxon>Pseudomonadati</taxon>
        <taxon>Bacteroidota</taxon>
        <taxon>Flavobacteriia</taxon>
        <taxon>Flavobacteriales</taxon>
        <taxon>Flavobacteriaceae</taxon>
        <taxon>Dokdonia</taxon>
    </lineage>
</organism>
<accession>A0ABV9HZ92</accession>
<sequence>MKPLFALTFLALLICSCSSEIEDNSPALQGVVDSTLFRSADSRALFNDNGSLLIQGNSDAQTLNILINSLDQSQIELGGQNPNTDIASFTDEFGNVFSTASTDASGQINYEINSDNTISGTFNFTALSNGLQDEITVSQGFMFGIPILTALGDTPDMSTNDSFTARVNSVIFNPTIISTVGANLLTVSGQTQQASISVLFPPDTPPGTYDIAPGTDFQASYILLSSSTVLEAQSGTLTIVSNDTDANEVSAEFVFDVDGFSITDGEFSVSY</sequence>